<evidence type="ECO:0000313" key="11">
    <source>
        <dbReference type="EMBL" id="TNN75123.1"/>
    </source>
</evidence>
<comment type="similarity">
    <text evidence="2 10">Belongs to the mitochondrial carrier (TC 2.A.29) family.</text>
</comment>
<evidence type="ECO:0000256" key="4">
    <source>
        <dbReference type="ARBA" id="ARBA00022692"/>
    </source>
</evidence>
<keyword evidence="3 10" id="KW-0813">Transport</keyword>
<evidence type="ECO:0000256" key="6">
    <source>
        <dbReference type="ARBA" id="ARBA00022989"/>
    </source>
</evidence>
<dbReference type="EMBL" id="SRLO01000107">
    <property type="protein sequence ID" value="TNN75123.1"/>
    <property type="molecule type" value="Genomic_DNA"/>
</dbReference>
<keyword evidence="12" id="KW-1185">Reference proteome</keyword>
<dbReference type="SUPFAM" id="SSF103506">
    <property type="entry name" value="Mitochondrial carrier"/>
    <property type="match status" value="1"/>
</dbReference>
<dbReference type="PANTHER" id="PTHR45624">
    <property type="entry name" value="MITOCHONDRIAL BASIC AMINO ACIDS TRANSPORTER-RELATED"/>
    <property type="match status" value="1"/>
</dbReference>
<dbReference type="GO" id="GO:0000064">
    <property type="term" value="F:L-ornithine transmembrane transporter activity"/>
    <property type="evidence" value="ECO:0007669"/>
    <property type="project" value="TreeGrafter"/>
</dbReference>
<feature type="repeat" description="Solcar" evidence="9">
    <location>
        <begin position="145"/>
        <end position="226"/>
    </location>
</feature>
<comment type="subcellular location">
    <subcellularLocation>
        <location evidence="1">Mitochondrion membrane</location>
        <topology evidence="1">Multi-pass membrane protein</topology>
    </subcellularLocation>
</comment>
<dbReference type="InterPro" id="IPR050567">
    <property type="entry name" value="Mitochondrial_Carrier"/>
</dbReference>
<reference evidence="11 12" key="1">
    <citation type="submission" date="2019-03" db="EMBL/GenBank/DDBJ databases">
        <title>First draft genome of Liparis tanakae, snailfish: a comprehensive survey of snailfish specific genes.</title>
        <authorList>
            <person name="Kim W."/>
            <person name="Song I."/>
            <person name="Jeong J.-H."/>
            <person name="Kim D."/>
            <person name="Kim S."/>
            <person name="Ryu S."/>
            <person name="Song J.Y."/>
            <person name="Lee S.K."/>
        </authorList>
    </citation>
    <scope>NUCLEOTIDE SEQUENCE [LARGE SCALE GENOMIC DNA]</scope>
    <source>
        <tissue evidence="11">Muscle</tissue>
    </source>
</reference>
<evidence type="ECO:0000256" key="9">
    <source>
        <dbReference type="PROSITE-ProRule" id="PRU00282"/>
    </source>
</evidence>
<keyword evidence="7" id="KW-0496">Mitochondrion</keyword>
<evidence type="ECO:0000313" key="12">
    <source>
        <dbReference type="Proteomes" id="UP000314294"/>
    </source>
</evidence>
<name>A0A4Z2IDK3_9TELE</name>
<evidence type="ECO:0000256" key="2">
    <source>
        <dbReference type="ARBA" id="ARBA00006375"/>
    </source>
</evidence>
<evidence type="ECO:0000256" key="5">
    <source>
        <dbReference type="ARBA" id="ARBA00022737"/>
    </source>
</evidence>
<dbReference type="InterPro" id="IPR023395">
    <property type="entry name" value="MCP_dom_sf"/>
</dbReference>
<gene>
    <name evidence="11" type="primary">SLC25A15_0</name>
    <name evidence="11" type="ORF">EYF80_014696</name>
</gene>
<dbReference type="InterPro" id="IPR018108">
    <property type="entry name" value="MCP_transmembrane"/>
</dbReference>
<dbReference type="OrthoDB" id="409586at2759"/>
<evidence type="ECO:0000256" key="1">
    <source>
        <dbReference type="ARBA" id="ARBA00004225"/>
    </source>
</evidence>
<organism evidence="11 12">
    <name type="scientific">Liparis tanakae</name>
    <name type="common">Tanaka's snailfish</name>
    <dbReference type="NCBI Taxonomy" id="230148"/>
    <lineage>
        <taxon>Eukaryota</taxon>
        <taxon>Metazoa</taxon>
        <taxon>Chordata</taxon>
        <taxon>Craniata</taxon>
        <taxon>Vertebrata</taxon>
        <taxon>Euteleostomi</taxon>
        <taxon>Actinopterygii</taxon>
        <taxon>Neopterygii</taxon>
        <taxon>Teleostei</taxon>
        <taxon>Neoteleostei</taxon>
        <taxon>Acanthomorphata</taxon>
        <taxon>Eupercaria</taxon>
        <taxon>Perciformes</taxon>
        <taxon>Cottioidei</taxon>
        <taxon>Cottales</taxon>
        <taxon>Liparidae</taxon>
        <taxon>Liparis</taxon>
    </lineage>
</organism>
<dbReference type="GO" id="GO:1990575">
    <property type="term" value="P:mitochondrial L-ornithine transmembrane transport"/>
    <property type="evidence" value="ECO:0007669"/>
    <property type="project" value="TreeGrafter"/>
</dbReference>
<sequence>MAPHPIIQGIIDFSAGAIGGTACVLSGQPFDTTKVKMQTFPTMYRGFIHCFTSTFRQVGLSGLYKGSTPALIANITICPTELVKCRLQAMHEMEATGKITSGQRRTVWSVVKTVLKTNGPLGFYQGLTSTMAREIPGYFCFFGAYELSRSKFAQHMGTDKDGIDCVKSRIQVYSLTGRQEGFMKTFMGIIRTEGIAALYSGLTPTMIRTFPANGALFLSYELSRKFMMEKAGN</sequence>
<keyword evidence="5" id="KW-0677">Repeat</keyword>
<proteinExistence type="inferred from homology"/>
<evidence type="ECO:0000256" key="8">
    <source>
        <dbReference type="ARBA" id="ARBA00023136"/>
    </source>
</evidence>
<dbReference type="Pfam" id="PF00153">
    <property type="entry name" value="Mito_carr"/>
    <property type="match status" value="2"/>
</dbReference>
<keyword evidence="6" id="KW-1133">Transmembrane helix</keyword>
<dbReference type="AlphaFoldDB" id="A0A4Z2IDK3"/>
<evidence type="ECO:0000256" key="3">
    <source>
        <dbReference type="ARBA" id="ARBA00022448"/>
    </source>
</evidence>
<feature type="repeat" description="Solcar" evidence="9">
    <location>
        <begin position="7"/>
        <end position="91"/>
    </location>
</feature>
<dbReference type="PANTHER" id="PTHR45624:SF22">
    <property type="entry name" value="MITOCHONDRIAL ORNITHINE TRANSPORTER 1"/>
    <property type="match status" value="1"/>
</dbReference>
<evidence type="ECO:0000256" key="7">
    <source>
        <dbReference type="ARBA" id="ARBA00023128"/>
    </source>
</evidence>
<dbReference type="PROSITE" id="PS50920">
    <property type="entry name" value="SOLCAR"/>
    <property type="match status" value="2"/>
</dbReference>
<accession>A0A4Z2IDK3</accession>
<dbReference type="Gene3D" id="1.50.40.10">
    <property type="entry name" value="Mitochondrial carrier domain"/>
    <property type="match status" value="2"/>
</dbReference>
<keyword evidence="4 9" id="KW-0812">Transmembrane</keyword>
<protein>
    <submittedName>
        <fullName evidence="11">Mitochondrial ornithine transporter 1</fullName>
    </submittedName>
</protein>
<evidence type="ECO:0000256" key="10">
    <source>
        <dbReference type="RuleBase" id="RU000488"/>
    </source>
</evidence>
<comment type="caution">
    <text evidence="11">The sequence shown here is derived from an EMBL/GenBank/DDBJ whole genome shotgun (WGS) entry which is preliminary data.</text>
</comment>
<dbReference type="GO" id="GO:0031966">
    <property type="term" value="C:mitochondrial membrane"/>
    <property type="evidence" value="ECO:0007669"/>
    <property type="project" value="UniProtKB-SubCell"/>
</dbReference>
<keyword evidence="8 9" id="KW-0472">Membrane</keyword>
<dbReference type="Proteomes" id="UP000314294">
    <property type="component" value="Unassembled WGS sequence"/>
</dbReference>